<dbReference type="InterPro" id="IPR035987">
    <property type="entry name" value="Ribosomal_uS8_sf"/>
</dbReference>
<gene>
    <name evidence="1" type="ORF">HGUI_02451</name>
</gene>
<proteinExistence type="predicted"/>
<keyword evidence="1" id="KW-0687">Ribonucleoprotein</keyword>
<organism evidence="1 2">
    <name type="scientific">Hanseniaspora guilliermondii</name>
    <dbReference type="NCBI Taxonomy" id="56406"/>
    <lineage>
        <taxon>Eukaryota</taxon>
        <taxon>Fungi</taxon>
        <taxon>Dikarya</taxon>
        <taxon>Ascomycota</taxon>
        <taxon>Saccharomycotina</taxon>
        <taxon>Saccharomycetes</taxon>
        <taxon>Saccharomycodales</taxon>
        <taxon>Saccharomycodaceae</taxon>
        <taxon>Hanseniaspora</taxon>
    </lineage>
</organism>
<evidence type="ECO:0000313" key="2">
    <source>
        <dbReference type="Proteomes" id="UP000183365"/>
    </source>
</evidence>
<dbReference type="AlphaFoldDB" id="A0A1L0B5C5"/>
<keyword evidence="2" id="KW-1185">Reference proteome</keyword>
<dbReference type="OrthoDB" id="409928at2759"/>
<dbReference type="GO" id="GO:0005840">
    <property type="term" value="C:ribosome"/>
    <property type="evidence" value="ECO:0007669"/>
    <property type="project" value="UniProtKB-KW"/>
</dbReference>
<evidence type="ECO:0000313" key="1">
    <source>
        <dbReference type="EMBL" id="SGZ40251.1"/>
    </source>
</evidence>
<dbReference type="Proteomes" id="UP000183365">
    <property type="component" value="Unassembled WGS sequence"/>
</dbReference>
<reference evidence="2" key="1">
    <citation type="submission" date="2016-11" db="EMBL/GenBank/DDBJ databases">
        <authorList>
            <person name="Guldener U."/>
        </authorList>
    </citation>
    <scope>NUCLEOTIDE SEQUENCE [LARGE SCALE GENOMIC DNA]</scope>
</reference>
<dbReference type="Gene3D" id="3.30.1370.30">
    <property type="match status" value="1"/>
</dbReference>
<dbReference type="VEuPathDB" id="FungiDB:HGUI_02451"/>
<dbReference type="GO" id="GO:0003735">
    <property type="term" value="F:structural constituent of ribosome"/>
    <property type="evidence" value="ECO:0007669"/>
    <property type="project" value="InterPro"/>
</dbReference>
<keyword evidence="1" id="KW-0689">Ribosomal protein</keyword>
<dbReference type="GO" id="GO:0006412">
    <property type="term" value="P:translation"/>
    <property type="evidence" value="ECO:0007669"/>
    <property type="project" value="InterPro"/>
</dbReference>
<dbReference type="FunFam" id="3.30.1370.30:FF:000006">
    <property type="entry name" value="40S ribosomal protein S8"/>
    <property type="match status" value="1"/>
</dbReference>
<name>A0A1L0B5C5_9ASCO</name>
<protein>
    <submittedName>
        <fullName evidence="1">Related to 37S ribosomal protein S8, mitochondrial</fullName>
    </submittedName>
</protein>
<accession>A0A1L0B5C5</accession>
<dbReference type="SUPFAM" id="SSF56047">
    <property type="entry name" value="Ribosomal protein S8"/>
    <property type="match status" value="1"/>
</dbReference>
<sequence length="187" mass="20996">MSLSLYKLSQFCAHMQNSVRVKNPITALPYTEQNLAISYKLMMNGFISSIQRGSTNGPDVDEAVEVTEKNLKDKRLWLGLKYRNDKSAFYDMVPLSIPSLPLKLNLKQLRDLASNNLDKDPAFKNISAIKPGELVLVREILPLTKQEASKIYTLSQAAANEKYGAVMELNEAVSKNISKCILLLRAY</sequence>
<dbReference type="EMBL" id="FQNF01000044">
    <property type="protein sequence ID" value="SGZ40251.1"/>
    <property type="molecule type" value="Genomic_DNA"/>
</dbReference>